<dbReference type="InterPro" id="IPR002575">
    <property type="entry name" value="Aminoglycoside_PTrfase"/>
</dbReference>
<dbReference type="SUPFAM" id="SSF56112">
    <property type="entry name" value="Protein kinase-like (PK-like)"/>
    <property type="match status" value="1"/>
</dbReference>
<comment type="caution">
    <text evidence="2">The sequence shown here is derived from an EMBL/GenBank/DDBJ whole genome shotgun (WGS) entry which is preliminary data.</text>
</comment>
<dbReference type="PANTHER" id="PTHR21310">
    <property type="entry name" value="AMINOGLYCOSIDE PHOSPHOTRANSFERASE-RELATED-RELATED"/>
    <property type="match status" value="1"/>
</dbReference>
<evidence type="ECO:0000259" key="1">
    <source>
        <dbReference type="Pfam" id="PF01636"/>
    </source>
</evidence>
<dbReference type="PANTHER" id="PTHR21310:SF54">
    <property type="entry name" value="AMINOGLYCOSIDE PHOSPHOTRANSFERASE DOMAIN-CONTAINING PROTEIN"/>
    <property type="match status" value="1"/>
</dbReference>
<dbReference type="Gene3D" id="3.90.1200.10">
    <property type="match status" value="1"/>
</dbReference>
<evidence type="ECO:0000313" key="2">
    <source>
        <dbReference type="EMBL" id="KKZ62391.1"/>
    </source>
</evidence>
<dbReference type="Proteomes" id="UP000034164">
    <property type="component" value="Unassembled WGS sequence"/>
</dbReference>
<name>A0A0G2J8K5_9EURO</name>
<dbReference type="VEuPathDB" id="FungiDB:EMCG_03218"/>
<dbReference type="OrthoDB" id="2906425at2759"/>
<accession>A0A0G2J8K5</accession>
<reference evidence="3" key="1">
    <citation type="journal article" date="2015" name="PLoS Genet.">
        <title>The dynamic genome and transcriptome of the human fungal pathogen Blastomyces and close relative Emmonsia.</title>
        <authorList>
            <person name="Munoz J.F."/>
            <person name="Gauthier G.M."/>
            <person name="Desjardins C.A."/>
            <person name="Gallo J.E."/>
            <person name="Holder J."/>
            <person name="Sullivan T.D."/>
            <person name="Marty A.J."/>
            <person name="Carmen J.C."/>
            <person name="Chen Z."/>
            <person name="Ding L."/>
            <person name="Gujja S."/>
            <person name="Magrini V."/>
            <person name="Misas E."/>
            <person name="Mitreva M."/>
            <person name="Priest M."/>
            <person name="Saif S."/>
            <person name="Whiston E.A."/>
            <person name="Young S."/>
            <person name="Zeng Q."/>
            <person name="Goldman W.E."/>
            <person name="Mardis E.R."/>
            <person name="Taylor J.W."/>
            <person name="McEwen J.G."/>
            <person name="Clay O.K."/>
            <person name="Klein B.S."/>
            <person name="Cuomo C.A."/>
        </authorList>
    </citation>
    <scope>NUCLEOTIDE SEQUENCE [LARGE SCALE GENOMIC DNA]</scope>
    <source>
        <strain evidence="3">UAMH 3008</strain>
    </source>
</reference>
<gene>
    <name evidence="2" type="ORF">EMCG_03218</name>
</gene>
<feature type="domain" description="Aminoglycoside phosphotransferase" evidence="1">
    <location>
        <begin position="2"/>
        <end position="149"/>
    </location>
</feature>
<dbReference type="InterPro" id="IPR051678">
    <property type="entry name" value="AGP_Transferase"/>
</dbReference>
<organism evidence="2 3">
    <name type="scientific">[Emmonsia] crescens</name>
    <dbReference type="NCBI Taxonomy" id="73230"/>
    <lineage>
        <taxon>Eukaryota</taxon>
        <taxon>Fungi</taxon>
        <taxon>Dikarya</taxon>
        <taxon>Ascomycota</taxon>
        <taxon>Pezizomycotina</taxon>
        <taxon>Eurotiomycetes</taxon>
        <taxon>Eurotiomycetidae</taxon>
        <taxon>Onygenales</taxon>
        <taxon>Ajellomycetaceae</taxon>
        <taxon>Emergomyces</taxon>
    </lineage>
</organism>
<dbReference type="AlphaFoldDB" id="A0A0G2J8K5"/>
<protein>
    <recommendedName>
        <fullName evidence="1">Aminoglycoside phosphotransferase domain-containing protein</fullName>
    </recommendedName>
</protein>
<evidence type="ECO:0000313" key="3">
    <source>
        <dbReference type="Proteomes" id="UP000034164"/>
    </source>
</evidence>
<dbReference type="Pfam" id="PF01636">
    <property type="entry name" value="APH"/>
    <property type="match status" value="1"/>
</dbReference>
<proteinExistence type="predicted"/>
<dbReference type="InterPro" id="IPR011009">
    <property type="entry name" value="Kinase-like_dom_sf"/>
</dbReference>
<sequence length="196" mass="22835">MELVQGVTLEQRWESLDRAQRVEICEQLRVLIQEVRKLQHAPGEFFLGHINREPLGDIIFTNENRPPAGPFRSAAQFHDWIATILKLCVRQHWPGKELSEIPDPYRNSLSDDTEVIFTHGDLHPSNIIVSEDSNKILAIIDWRQSGWYPDYWEFCKAEHTAEVNGEWMNVYIPMFLNKPTSSCLEAFDFYARSLGY</sequence>
<dbReference type="EMBL" id="LCZI01001109">
    <property type="protein sequence ID" value="KKZ62391.1"/>
    <property type="molecule type" value="Genomic_DNA"/>
</dbReference>